<dbReference type="Pfam" id="PF22640">
    <property type="entry name" value="ManC_GMP_beta-helix"/>
    <property type="match status" value="1"/>
</dbReference>
<comment type="similarity">
    <text evidence="1 8">Belongs to the mannose-6-phosphate isomerase type 2 family.</text>
</comment>
<comment type="catalytic activity">
    <reaction evidence="7">
        <text>alpha-D-mannose 1-phosphate + GTP + H(+) = GDP-alpha-D-mannose + diphosphate</text>
        <dbReference type="Rhea" id="RHEA:15229"/>
        <dbReference type="ChEBI" id="CHEBI:15378"/>
        <dbReference type="ChEBI" id="CHEBI:33019"/>
        <dbReference type="ChEBI" id="CHEBI:37565"/>
        <dbReference type="ChEBI" id="CHEBI:57527"/>
        <dbReference type="ChEBI" id="CHEBI:58409"/>
        <dbReference type="EC" id="2.7.7.13"/>
    </reaction>
</comment>
<evidence type="ECO:0000256" key="3">
    <source>
        <dbReference type="ARBA" id="ARBA00022679"/>
    </source>
</evidence>
<evidence type="ECO:0000256" key="8">
    <source>
        <dbReference type="RuleBase" id="RU004190"/>
    </source>
</evidence>
<gene>
    <name evidence="11" type="ORF">CVO77_02265</name>
</gene>
<evidence type="ECO:0000259" key="9">
    <source>
        <dbReference type="Pfam" id="PF00483"/>
    </source>
</evidence>
<dbReference type="GO" id="GO:0005525">
    <property type="term" value="F:GTP binding"/>
    <property type="evidence" value="ECO:0007669"/>
    <property type="project" value="UniProtKB-KW"/>
</dbReference>
<keyword evidence="6" id="KW-0342">GTP-binding</keyword>
<dbReference type="GO" id="GO:0000271">
    <property type="term" value="P:polysaccharide biosynthetic process"/>
    <property type="evidence" value="ECO:0007669"/>
    <property type="project" value="InterPro"/>
</dbReference>
<dbReference type="FunFam" id="3.90.550.10:FF:000046">
    <property type="entry name" value="Mannose-1-phosphate guanylyltransferase (GDP)"/>
    <property type="match status" value="1"/>
</dbReference>
<dbReference type="SUPFAM" id="SSF53448">
    <property type="entry name" value="Nucleotide-diphospho-sugar transferases"/>
    <property type="match status" value="1"/>
</dbReference>
<organism evidence="11 12">
    <name type="scientific">Sphingopyxis lindanitolerans</name>
    <dbReference type="NCBI Taxonomy" id="2054227"/>
    <lineage>
        <taxon>Bacteria</taxon>
        <taxon>Pseudomonadati</taxon>
        <taxon>Pseudomonadota</taxon>
        <taxon>Alphaproteobacteria</taxon>
        <taxon>Sphingomonadales</taxon>
        <taxon>Sphingomonadaceae</taxon>
        <taxon>Sphingopyxis</taxon>
    </lineage>
</organism>
<dbReference type="InterPro" id="IPR049577">
    <property type="entry name" value="GMPP_N"/>
</dbReference>
<dbReference type="SUPFAM" id="SSF159283">
    <property type="entry name" value="Guanosine diphospho-D-mannose pyrophosphorylase/mannose-6-phosphate isomerase linker domain"/>
    <property type="match status" value="1"/>
</dbReference>
<dbReference type="InterPro" id="IPR054566">
    <property type="entry name" value="ManC/GMP-like_b-helix"/>
</dbReference>
<dbReference type="InterPro" id="IPR005835">
    <property type="entry name" value="NTP_transferase_dom"/>
</dbReference>
<dbReference type="GO" id="GO:0009298">
    <property type="term" value="P:GDP-mannose biosynthetic process"/>
    <property type="evidence" value="ECO:0007669"/>
    <property type="project" value="TreeGrafter"/>
</dbReference>
<keyword evidence="12" id="KW-1185">Reference proteome</keyword>
<name>A0A2S8B4W1_9SPHN</name>
<dbReference type="InterPro" id="IPR006375">
    <property type="entry name" value="Man1P_GuaTrfase/Man6P_Isoase"/>
</dbReference>
<dbReference type="GO" id="GO:0016853">
    <property type="term" value="F:isomerase activity"/>
    <property type="evidence" value="ECO:0007669"/>
    <property type="project" value="UniProtKB-KW"/>
</dbReference>
<dbReference type="Proteomes" id="UP000238954">
    <property type="component" value="Chromosome"/>
</dbReference>
<keyword evidence="11" id="KW-0413">Isomerase</keyword>
<dbReference type="NCBIfam" id="TIGR01479">
    <property type="entry name" value="GMP_PMI"/>
    <property type="match status" value="1"/>
</dbReference>
<evidence type="ECO:0000256" key="5">
    <source>
        <dbReference type="ARBA" id="ARBA00022741"/>
    </source>
</evidence>
<dbReference type="InterPro" id="IPR029044">
    <property type="entry name" value="Nucleotide-diphossugar_trans"/>
</dbReference>
<keyword evidence="4 11" id="KW-0548">Nucleotidyltransferase</keyword>
<feature type="domain" description="MannoseP isomerase/GMP-like beta-helix" evidence="10">
    <location>
        <begin position="296"/>
        <end position="351"/>
    </location>
</feature>
<evidence type="ECO:0000256" key="6">
    <source>
        <dbReference type="ARBA" id="ARBA00023134"/>
    </source>
</evidence>
<evidence type="ECO:0000313" key="11">
    <source>
        <dbReference type="EMBL" id="PQM27444.1"/>
    </source>
</evidence>
<dbReference type="AlphaFoldDB" id="A0A2S8B4W1"/>
<dbReference type="CDD" id="cd02509">
    <property type="entry name" value="GDP-M1P_Guanylyltransferase"/>
    <property type="match status" value="1"/>
</dbReference>
<dbReference type="EMBL" id="PHFW01000002">
    <property type="protein sequence ID" value="PQM27444.1"/>
    <property type="molecule type" value="Genomic_DNA"/>
</dbReference>
<evidence type="ECO:0000313" key="12">
    <source>
        <dbReference type="Proteomes" id="UP000238954"/>
    </source>
</evidence>
<dbReference type="OrthoDB" id="9806359at2"/>
<keyword evidence="3 11" id="KW-0808">Transferase</keyword>
<dbReference type="PANTHER" id="PTHR46390">
    <property type="entry name" value="MANNOSE-1-PHOSPHATE GUANYLYLTRANSFERASE"/>
    <property type="match status" value="1"/>
</dbReference>
<feature type="domain" description="Nucleotidyl transferase" evidence="9">
    <location>
        <begin position="6"/>
        <end position="288"/>
    </location>
</feature>
<keyword evidence="5" id="KW-0547">Nucleotide-binding</keyword>
<evidence type="ECO:0000256" key="4">
    <source>
        <dbReference type="ARBA" id="ARBA00022695"/>
    </source>
</evidence>
<reference evidence="12" key="1">
    <citation type="submission" date="2017-11" db="EMBL/GenBank/DDBJ databases">
        <title>The complete genome sequence of Sphingopyxis pomeranensis sp. nov. strain WS5A3p.</title>
        <authorList>
            <person name="Kaminski M.A."/>
        </authorList>
    </citation>
    <scope>NUCLEOTIDE SEQUENCE [LARGE SCALE GENOMIC DNA]</scope>
    <source>
        <strain evidence="12">WS5A3p</strain>
    </source>
</reference>
<comment type="caution">
    <text evidence="11">The sequence shown here is derived from an EMBL/GenBank/DDBJ whole genome shotgun (WGS) entry which is preliminary data.</text>
</comment>
<sequence>MNKIVPVILSGGSGTRLWPVSTGAAPKQFQPLTGGDSMFLQTLGRAADRTRFAAPLIVCGPAHVAHVEADLAAAGIADARIIVEPAARNTAPAIALAAFAAAAEHPAATILVMPADHVMTDVPAFLGAIEAARPAVEAGALATFGIAPSHPETGYGYIAAGDPLADVPGVHTVRRFVEKPARDRAEAMLAEGRHYWNAGIFLMRADRFLAELERQQSAMALTCAAAVAKARRDGTRIHPDPDAFLASPSDSIDYAVMEGAERVVVTPVDPGWSDVGGWAALHELGDKDAAGNVCIGDVIAIDATGNYLRACDGKRVAVVGVSDLIVVTHGDDILVIPRERAQEVKAIVEYLKANPPR</sequence>
<protein>
    <recommendedName>
        <fullName evidence="2">mannose-1-phosphate guanylyltransferase</fullName>
        <ecNumber evidence="2">2.7.7.13</ecNumber>
    </recommendedName>
</protein>
<dbReference type="Gene3D" id="3.90.550.10">
    <property type="entry name" value="Spore Coat Polysaccharide Biosynthesis Protein SpsA, Chain A"/>
    <property type="match status" value="1"/>
</dbReference>
<evidence type="ECO:0000259" key="10">
    <source>
        <dbReference type="Pfam" id="PF22640"/>
    </source>
</evidence>
<dbReference type="InterPro" id="IPR051161">
    <property type="entry name" value="Mannose-6P_isomerase_type2"/>
</dbReference>
<dbReference type="GO" id="GO:0004475">
    <property type="term" value="F:mannose-1-phosphate guanylyltransferase (GTP) activity"/>
    <property type="evidence" value="ECO:0007669"/>
    <property type="project" value="UniProtKB-EC"/>
</dbReference>
<dbReference type="EC" id="2.7.7.13" evidence="2"/>
<evidence type="ECO:0000256" key="1">
    <source>
        <dbReference type="ARBA" id="ARBA00006115"/>
    </source>
</evidence>
<evidence type="ECO:0000256" key="7">
    <source>
        <dbReference type="ARBA" id="ARBA00047343"/>
    </source>
</evidence>
<accession>A0A2S8B4W1</accession>
<evidence type="ECO:0000256" key="2">
    <source>
        <dbReference type="ARBA" id="ARBA00012387"/>
    </source>
</evidence>
<dbReference type="RefSeq" id="WP_105997703.1">
    <property type="nucleotide sequence ID" value="NZ_CM009578.1"/>
</dbReference>
<dbReference type="Pfam" id="PF00483">
    <property type="entry name" value="NTP_transferase"/>
    <property type="match status" value="1"/>
</dbReference>
<dbReference type="PANTHER" id="PTHR46390:SF1">
    <property type="entry name" value="MANNOSE-1-PHOSPHATE GUANYLYLTRANSFERASE"/>
    <property type="match status" value="1"/>
</dbReference>
<proteinExistence type="inferred from homology"/>